<evidence type="ECO:0000313" key="12">
    <source>
        <dbReference type="EMBL" id="ESO02968.1"/>
    </source>
</evidence>
<organism evidence="13 14">
    <name type="scientific">Helobdella robusta</name>
    <name type="common">Californian leech</name>
    <dbReference type="NCBI Taxonomy" id="6412"/>
    <lineage>
        <taxon>Eukaryota</taxon>
        <taxon>Metazoa</taxon>
        <taxon>Spiralia</taxon>
        <taxon>Lophotrochozoa</taxon>
        <taxon>Annelida</taxon>
        <taxon>Clitellata</taxon>
        <taxon>Hirudinea</taxon>
        <taxon>Rhynchobdellida</taxon>
        <taxon>Glossiphoniidae</taxon>
        <taxon>Helobdella</taxon>
    </lineage>
</organism>
<proteinExistence type="inferred from homology"/>
<dbReference type="PANTHER" id="PTHR24302">
    <property type="entry name" value="CYTOCHROME P450 FAMILY 3"/>
    <property type="match status" value="1"/>
</dbReference>
<keyword evidence="11" id="KW-1133">Transmembrane helix</keyword>
<evidence type="ECO:0000256" key="7">
    <source>
        <dbReference type="ARBA" id="ARBA00023033"/>
    </source>
</evidence>
<feature type="binding site" description="axial binding residue" evidence="9">
    <location>
        <position position="315"/>
    </location>
    <ligand>
        <name>heme</name>
        <dbReference type="ChEBI" id="CHEBI:30413"/>
    </ligand>
    <ligandPart>
        <name>Fe</name>
        <dbReference type="ChEBI" id="CHEBI:18248"/>
    </ligandPart>
</feature>
<evidence type="ECO:0000256" key="10">
    <source>
        <dbReference type="RuleBase" id="RU000461"/>
    </source>
</evidence>
<dbReference type="EMBL" id="AMQM01009598">
    <property type="status" value="NOT_ANNOTATED_CDS"/>
    <property type="molecule type" value="Genomic_DNA"/>
</dbReference>
<keyword evidence="5 10" id="KW-0560">Oxidoreductase</keyword>
<comment type="function">
    <text evidence="8">Cytochromes P450 are a group of heme-thiolate monooxygenases. They oxidize a variety of structurally unrelated compounds, including steroids, fatty acids, and xenobiotics.</text>
</comment>
<dbReference type="EMBL" id="KB096681">
    <property type="protein sequence ID" value="ESO02968.1"/>
    <property type="molecule type" value="Genomic_DNA"/>
</dbReference>
<evidence type="ECO:0000256" key="11">
    <source>
        <dbReference type="SAM" id="Phobius"/>
    </source>
</evidence>
<evidence type="ECO:0000256" key="9">
    <source>
        <dbReference type="PIRSR" id="PIRSR602401-1"/>
    </source>
</evidence>
<keyword evidence="11" id="KW-0472">Membrane</keyword>
<dbReference type="AlphaFoldDB" id="T1EDR0"/>
<dbReference type="GO" id="GO:0020037">
    <property type="term" value="F:heme binding"/>
    <property type="evidence" value="ECO:0007669"/>
    <property type="project" value="InterPro"/>
</dbReference>
<dbReference type="Gene3D" id="1.10.630.10">
    <property type="entry name" value="Cytochrome P450"/>
    <property type="match status" value="1"/>
</dbReference>
<keyword evidence="3 9" id="KW-0349">Heme</keyword>
<dbReference type="RefSeq" id="XP_009018934.1">
    <property type="nucleotide sequence ID" value="XM_009020686.1"/>
</dbReference>
<dbReference type="FunFam" id="1.10.630.10:FF:000182">
    <property type="entry name" value="Cytochrome P450 3A4"/>
    <property type="match status" value="1"/>
</dbReference>
<sequence length="368" mass="41808">MTPTFSSGKMRKMCNQINSCCRTMCENLKIEAENKQVTNLKSICEAFTMDTTSSVAFGVTLDSHNDPNNVFVSMARKFLNLTIIISGIIIVIIITIIIVIITIIIVVITIIIVIIIIHAHTHTHSHAHTHTHTQKHVDFLQLLLNAHKDTGDDADDDEEDALSDEDLLAQSLLFFLVGFETTSTTLTFFAYNMACYPEEQEKLYKEIVEKIGDEDPSYDSIKPLTYLNMCLNETLRMFPFGLRTDRVAAQDVTINGLFIPKGMLVGIPIYVLHNDPEFWPEPHVFNPERFSPKNWNPNTSDPMRFMPFGAGPRNCVGMRLAKMEVKLAVVHMIRSFKFSATEETERPPVFERFALKTVNPLKIRVVKR</sequence>
<dbReference type="InterPro" id="IPR017972">
    <property type="entry name" value="Cyt_P450_CS"/>
</dbReference>
<evidence type="ECO:0000313" key="14">
    <source>
        <dbReference type="Proteomes" id="UP000015101"/>
    </source>
</evidence>
<dbReference type="GO" id="GO:0005506">
    <property type="term" value="F:iron ion binding"/>
    <property type="evidence" value="ECO:0007669"/>
    <property type="project" value="InterPro"/>
</dbReference>
<dbReference type="SUPFAM" id="SSF48264">
    <property type="entry name" value="Cytochrome P450"/>
    <property type="match status" value="1"/>
</dbReference>
<evidence type="ECO:0000256" key="2">
    <source>
        <dbReference type="ARBA" id="ARBA00010617"/>
    </source>
</evidence>
<keyword evidence="11" id="KW-0812">Transmembrane</keyword>
<dbReference type="Proteomes" id="UP000015101">
    <property type="component" value="Unassembled WGS sequence"/>
</dbReference>
<keyword evidence="14" id="KW-1185">Reference proteome</keyword>
<evidence type="ECO:0000256" key="5">
    <source>
        <dbReference type="ARBA" id="ARBA00023002"/>
    </source>
</evidence>
<dbReference type="GO" id="GO:0016705">
    <property type="term" value="F:oxidoreductase activity, acting on paired donors, with incorporation or reduction of molecular oxygen"/>
    <property type="evidence" value="ECO:0007669"/>
    <property type="project" value="InterPro"/>
</dbReference>
<dbReference type="OrthoDB" id="6148150at2759"/>
<dbReference type="InterPro" id="IPR050705">
    <property type="entry name" value="Cytochrome_P450_3A"/>
</dbReference>
<comment type="cofactor">
    <cofactor evidence="1 9">
        <name>heme</name>
        <dbReference type="ChEBI" id="CHEBI:30413"/>
    </cofactor>
</comment>
<protein>
    <recommendedName>
        <fullName evidence="15">Cytochrome P450</fullName>
    </recommendedName>
</protein>
<feature type="transmembrane region" description="Helical" evidence="11">
    <location>
        <begin position="83"/>
        <end position="116"/>
    </location>
</feature>
<dbReference type="EnsemblMetazoa" id="HelroT105121">
    <property type="protein sequence ID" value="HelroP105121"/>
    <property type="gene ID" value="HelroG105121"/>
</dbReference>
<reference evidence="12 14" key="2">
    <citation type="journal article" date="2013" name="Nature">
        <title>Insights into bilaterian evolution from three spiralian genomes.</title>
        <authorList>
            <person name="Simakov O."/>
            <person name="Marletaz F."/>
            <person name="Cho S.J."/>
            <person name="Edsinger-Gonzales E."/>
            <person name="Havlak P."/>
            <person name="Hellsten U."/>
            <person name="Kuo D.H."/>
            <person name="Larsson T."/>
            <person name="Lv J."/>
            <person name="Arendt D."/>
            <person name="Savage R."/>
            <person name="Osoegawa K."/>
            <person name="de Jong P."/>
            <person name="Grimwood J."/>
            <person name="Chapman J.A."/>
            <person name="Shapiro H."/>
            <person name="Aerts A."/>
            <person name="Otillar R.P."/>
            <person name="Terry A.Y."/>
            <person name="Boore J.L."/>
            <person name="Grigoriev I.V."/>
            <person name="Lindberg D.R."/>
            <person name="Seaver E.C."/>
            <person name="Weisblat D.A."/>
            <person name="Putnam N.H."/>
            <person name="Rokhsar D.S."/>
        </authorList>
    </citation>
    <scope>NUCLEOTIDE SEQUENCE</scope>
</reference>
<keyword evidence="4 9" id="KW-0479">Metal-binding</keyword>
<dbReference type="KEGG" id="hro:HELRODRAFT_105121"/>
<evidence type="ECO:0000256" key="3">
    <source>
        <dbReference type="ARBA" id="ARBA00022617"/>
    </source>
</evidence>
<evidence type="ECO:0000256" key="6">
    <source>
        <dbReference type="ARBA" id="ARBA00023004"/>
    </source>
</evidence>
<reference evidence="13" key="3">
    <citation type="submission" date="2015-06" db="UniProtKB">
        <authorList>
            <consortium name="EnsemblMetazoa"/>
        </authorList>
    </citation>
    <scope>IDENTIFICATION</scope>
</reference>
<dbReference type="Pfam" id="PF00067">
    <property type="entry name" value="p450"/>
    <property type="match status" value="1"/>
</dbReference>
<dbReference type="GeneID" id="20194712"/>
<evidence type="ECO:0000256" key="4">
    <source>
        <dbReference type="ARBA" id="ARBA00022723"/>
    </source>
</evidence>
<accession>T1EDR0</accession>
<dbReference type="PROSITE" id="PS00086">
    <property type="entry name" value="CYTOCHROME_P450"/>
    <property type="match status" value="1"/>
</dbReference>
<keyword evidence="7 10" id="KW-0503">Monooxygenase</keyword>
<reference evidence="14" key="1">
    <citation type="submission" date="2012-12" db="EMBL/GenBank/DDBJ databases">
        <authorList>
            <person name="Hellsten U."/>
            <person name="Grimwood J."/>
            <person name="Chapman J.A."/>
            <person name="Shapiro H."/>
            <person name="Aerts A."/>
            <person name="Otillar R.P."/>
            <person name="Terry A.Y."/>
            <person name="Boore J.L."/>
            <person name="Simakov O."/>
            <person name="Marletaz F."/>
            <person name="Cho S.-J."/>
            <person name="Edsinger-Gonzales E."/>
            <person name="Havlak P."/>
            <person name="Kuo D.-H."/>
            <person name="Larsson T."/>
            <person name="Lv J."/>
            <person name="Arendt D."/>
            <person name="Savage R."/>
            <person name="Osoegawa K."/>
            <person name="de Jong P."/>
            <person name="Lindberg D.R."/>
            <person name="Seaver E.C."/>
            <person name="Weisblat D.A."/>
            <person name="Putnam N.H."/>
            <person name="Grigoriev I.V."/>
            <person name="Rokhsar D.S."/>
        </authorList>
    </citation>
    <scope>NUCLEOTIDE SEQUENCE</scope>
</reference>
<dbReference type="HOGENOM" id="CLU_001570_5_2_1"/>
<evidence type="ECO:0000256" key="8">
    <source>
        <dbReference type="ARBA" id="ARBA00043906"/>
    </source>
</evidence>
<dbReference type="CTD" id="20194712"/>
<evidence type="ECO:0000256" key="1">
    <source>
        <dbReference type="ARBA" id="ARBA00001971"/>
    </source>
</evidence>
<dbReference type="InterPro" id="IPR002401">
    <property type="entry name" value="Cyt_P450_E_grp-I"/>
</dbReference>
<dbReference type="FunCoup" id="T1EDR0">
    <property type="interactions" value="335"/>
</dbReference>
<dbReference type="GO" id="GO:0004497">
    <property type="term" value="F:monooxygenase activity"/>
    <property type="evidence" value="ECO:0007669"/>
    <property type="project" value="UniProtKB-KW"/>
</dbReference>
<dbReference type="OMA" id="CRTMCEN"/>
<dbReference type="STRING" id="6412.T1EDR0"/>
<dbReference type="InterPro" id="IPR001128">
    <property type="entry name" value="Cyt_P450"/>
</dbReference>
<dbReference type="InterPro" id="IPR036396">
    <property type="entry name" value="Cyt_P450_sf"/>
</dbReference>
<evidence type="ECO:0008006" key="15">
    <source>
        <dbReference type="Google" id="ProtNLM"/>
    </source>
</evidence>
<dbReference type="eggNOG" id="KOG0158">
    <property type="taxonomic scope" value="Eukaryota"/>
</dbReference>
<dbReference type="PRINTS" id="PR00385">
    <property type="entry name" value="P450"/>
</dbReference>
<evidence type="ECO:0000313" key="13">
    <source>
        <dbReference type="EnsemblMetazoa" id="HelroP105121"/>
    </source>
</evidence>
<dbReference type="PANTHER" id="PTHR24302:SF15">
    <property type="entry name" value="FATTY-ACID PEROXYGENASE"/>
    <property type="match status" value="1"/>
</dbReference>
<name>T1EDR0_HELRO</name>
<keyword evidence="6 9" id="KW-0408">Iron</keyword>
<gene>
    <name evidence="13" type="primary">20194712</name>
    <name evidence="12" type="ORF">HELRODRAFT_105121</name>
</gene>
<dbReference type="InParanoid" id="T1EDR0"/>
<comment type="similarity">
    <text evidence="2 10">Belongs to the cytochrome P450 family.</text>
</comment>
<dbReference type="PRINTS" id="PR00463">
    <property type="entry name" value="EP450I"/>
</dbReference>
<dbReference type="EMBL" id="AMQM01009597">
    <property type="status" value="NOT_ANNOTATED_CDS"/>
    <property type="molecule type" value="Genomic_DNA"/>
</dbReference>